<feature type="compositionally biased region" description="Basic residues" evidence="3">
    <location>
        <begin position="675"/>
        <end position="684"/>
    </location>
</feature>
<feature type="region of interest" description="Disordered" evidence="3">
    <location>
        <begin position="24"/>
        <end position="66"/>
    </location>
</feature>
<dbReference type="Pfam" id="PF00010">
    <property type="entry name" value="HLH"/>
    <property type="match status" value="1"/>
</dbReference>
<feature type="region of interest" description="Disordered" evidence="3">
    <location>
        <begin position="464"/>
        <end position="537"/>
    </location>
</feature>
<feature type="compositionally biased region" description="Low complexity" evidence="3">
    <location>
        <begin position="151"/>
        <end position="161"/>
    </location>
</feature>
<feature type="compositionally biased region" description="Low complexity" evidence="3">
    <location>
        <begin position="360"/>
        <end position="371"/>
    </location>
</feature>
<dbReference type="Pfam" id="PF05694">
    <property type="entry name" value="SBP56"/>
    <property type="match status" value="1"/>
</dbReference>
<dbReference type="InterPro" id="IPR011598">
    <property type="entry name" value="bHLH_dom"/>
</dbReference>
<evidence type="ECO:0000256" key="1">
    <source>
        <dbReference type="ARBA" id="ARBA00005606"/>
    </source>
</evidence>
<feature type="region of interest" description="Disordered" evidence="3">
    <location>
        <begin position="118"/>
        <end position="177"/>
    </location>
</feature>
<gene>
    <name evidence="5" type="ORF">PLOB_00025337</name>
</gene>
<dbReference type="PANTHER" id="PTHR23300:SF0">
    <property type="entry name" value="METHANETHIOL OXIDASE"/>
    <property type="match status" value="1"/>
</dbReference>
<dbReference type="EMBL" id="CALNXK010000003">
    <property type="protein sequence ID" value="CAH3034809.1"/>
    <property type="molecule type" value="Genomic_DNA"/>
</dbReference>
<feature type="compositionally biased region" description="Polar residues" evidence="3">
    <location>
        <begin position="129"/>
        <end position="138"/>
    </location>
</feature>
<dbReference type="InterPro" id="IPR036638">
    <property type="entry name" value="HLH_DNA-bd_sf"/>
</dbReference>
<evidence type="ECO:0000256" key="3">
    <source>
        <dbReference type="SAM" id="MobiDB-lite"/>
    </source>
</evidence>
<dbReference type="SMART" id="SM00353">
    <property type="entry name" value="HLH"/>
    <property type="match status" value="1"/>
</dbReference>
<keyword evidence="2" id="KW-0711">Selenium</keyword>
<organism evidence="5 6">
    <name type="scientific">Porites lobata</name>
    <dbReference type="NCBI Taxonomy" id="104759"/>
    <lineage>
        <taxon>Eukaryota</taxon>
        <taxon>Metazoa</taxon>
        <taxon>Cnidaria</taxon>
        <taxon>Anthozoa</taxon>
        <taxon>Hexacorallia</taxon>
        <taxon>Scleractinia</taxon>
        <taxon>Fungiina</taxon>
        <taxon>Poritidae</taxon>
        <taxon>Porites</taxon>
    </lineage>
</organism>
<feature type="compositionally biased region" description="Polar residues" evidence="3">
    <location>
        <begin position="309"/>
        <end position="319"/>
    </location>
</feature>
<dbReference type="SUPFAM" id="SSF75011">
    <property type="entry name" value="3-carboxy-cis,cis-mucoante lactonizing enzyme"/>
    <property type="match status" value="1"/>
</dbReference>
<name>A0ABN8MWH9_9CNID</name>
<dbReference type="InterPro" id="IPR008826">
    <property type="entry name" value="Se-bd"/>
</dbReference>
<evidence type="ECO:0000259" key="4">
    <source>
        <dbReference type="PROSITE" id="PS50888"/>
    </source>
</evidence>
<dbReference type="SUPFAM" id="SSF47459">
    <property type="entry name" value="HLH, helix-loop-helix DNA-binding domain"/>
    <property type="match status" value="1"/>
</dbReference>
<feature type="compositionally biased region" description="Basic and acidic residues" evidence="3">
    <location>
        <begin position="496"/>
        <end position="508"/>
    </location>
</feature>
<keyword evidence="6" id="KW-1185">Reference proteome</keyword>
<feature type="region of interest" description="Disordered" evidence="3">
    <location>
        <begin position="271"/>
        <end position="392"/>
    </location>
</feature>
<feature type="compositionally biased region" description="Polar residues" evidence="3">
    <location>
        <begin position="474"/>
        <end position="495"/>
    </location>
</feature>
<feature type="domain" description="BHLH" evidence="4">
    <location>
        <begin position="566"/>
        <end position="624"/>
    </location>
</feature>
<feature type="compositionally biased region" description="Polar residues" evidence="3">
    <location>
        <begin position="28"/>
        <end position="65"/>
    </location>
</feature>
<comment type="similarity">
    <text evidence="1">Belongs to the selenium-binding protein family.</text>
</comment>
<evidence type="ECO:0000256" key="2">
    <source>
        <dbReference type="ARBA" id="ARBA00023266"/>
    </source>
</evidence>
<feature type="compositionally biased region" description="Polar residues" evidence="3">
    <location>
        <begin position="288"/>
        <end position="297"/>
    </location>
</feature>
<dbReference type="Gene3D" id="4.10.280.10">
    <property type="entry name" value="Helix-loop-helix DNA-binding domain"/>
    <property type="match status" value="1"/>
</dbReference>
<dbReference type="PANTHER" id="PTHR23300">
    <property type="entry name" value="METHANETHIOL OXIDASE"/>
    <property type="match status" value="1"/>
</dbReference>
<evidence type="ECO:0000313" key="5">
    <source>
        <dbReference type="EMBL" id="CAH3034809.1"/>
    </source>
</evidence>
<reference evidence="5 6" key="1">
    <citation type="submission" date="2022-05" db="EMBL/GenBank/DDBJ databases">
        <authorList>
            <consortium name="Genoscope - CEA"/>
            <person name="William W."/>
        </authorList>
    </citation>
    <scope>NUCLEOTIDE SEQUENCE [LARGE SCALE GENOMIC DNA]</scope>
</reference>
<dbReference type="Proteomes" id="UP001159405">
    <property type="component" value="Unassembled WGS sequence"/>
</dbReference>
<accession>A0ABN8MWH9</accession>
<evidence type="ECO:0000313" key="6">
    <source>
        <dbReference type="Proteomes" id="UP001159405"/>
    </source>
</evidence>
<comment type="caution">
    <text evidence="5">The sequence shown here is derived from an EMBL/GenBank/DDBJ whole genome shotgun (WGS) entry which is preliminary data.</text>
</comment>
<proteinExistence type="inferred from homology"/>
<dbReference type="PROSITE" id="PS50888">
    <property type="entry name" value="BHLH"/>
    <property type="match status" value="1"/>
</dbReference>
<protein>
    <recommendedName>
        <fullName evidence="4">BHLH domain-containing protein</fullName>
    </recommendedName>
</protein>
<sequence>MNPHAGDKELSDLLDFSAMFSPPGSMVGSKSSGSLTEAGLSSSMHASRTGSLDETPTWQASSVSSYEARGYQTDGHGVYSTIDDVESDFISRKGSSFASSYLSSNSLGIAGYRDSGLTGSQAGLPPPLQSSHDVSLSSPDWRGSSRKYKSSKNNSSLSVYSPGADDIMPHPGDALTQSHYSPKGGIYADAYYMDHGSPDPWGHAGQLGPGSYSGSAGPYGSAYGTHPRDSMSDVRGIPVSAFAKGSAIHQSRGYHHLGHGEPMDRLSTLPPMTSFRQSGMHHGPSSPYLHSSVSPPLNGNDPMAAHSSRAPTSGSQTGDTLGKALASIYPTDNGGSYSSNPSTPVASPPPLAPVSERPLSAGSGASGHSASWGRTTQPTSPPYESHLHSLQSRMEERLDDAIHVLRTHAEGSLPPGLASSLLSAGAAAAAAAAAGGAGVQGVSYSTSVGSSVPSVVQPMEQMSHSGMEDDHGMTSPSNLSSRGAGSQMSPSNSETSESRYGSKMDTGEGSKGSKKSSSEQDIKSSGDIGEDINNRDLVVDDLDDDDKLTDDGIEEGGRVRVVREQERRYANNARERLRVRDINGAFKELGRMCMMHLQGDKGNASSKQTKLVILHQAVSVITSLESQVRERNLNPKAACLKRREEEKVEEEAPEKRAVPGVDKPFDTPGAAAARGRGRRGRRSSRGAFNGGGRGMTYSCSCGPGYASPLDAMKGPREQIVYLPCIRTSPGVDKPDYLATVDVDPRSPTYSKVIHRLEVPFKGDELHHSGWNACSSCFGDSSQNRNRLIMPSLISSRIYIFDVETDPRAPRIHKIIPPEEVAEKTGLGYPHTTHCLANGEVMISSIGKPNGDAEGGFVILDGKTFDVKGRWENGSPAPMGYDFWYQPRFNVMISTEWGAPKALTKGFKVEDVTAGLYGSRLHVWDWTKRTLKQTIDLGVGTIPLEIRFLHNPDQPQGFTGCALSSTIVRFFQNEVDSWSAETVVSVPAKKVEGWALPEMPGLITDILISLDDKFLYFSNWIHGDLRQYDITDPKHPKLVGQLFIGGSIVNDGPVKVVEDSELSGQPAPAYVKGKRVEGGPQMIQLSLDGKRLYVTTSLYSVWDNQFYPSLSKKGAMLLQVDVDTVNGGLTLNPDFFVDFGDEPGGPCLAHEVRYPGGDCSSDIWLADTKPAKL</sequence>
<feature type="region of interest" description="Disordered" evidence="3">
    <location>
        <begin position="643"/>
        <end position="689"/>
    </location>
</feature>